<organism evidence="1">
    <name type="scientific">Rhizophora mucronata</name>
    <name type="common">Asiatic mangrove</name>
    <dbReference type="NCBI Taxonomy" id="61149"/>
    <lineage>
        <taxon>Eukaryota</taxon>
        <taxon>Viridiplantae</taxon>
        <taxon>Streptophyta</taxon>
        <taxon>Embryophyta</taxon>
        <taxon>Tracheophyta</taxon>
        <taxon>Spermatophyta</taxon>
        <taxon>Magnoliopsida</taxon>
        <taxon>eudicotyledons</taxon>
        <taxon>Gunneridae</taxon>
        <taxon>Pentapetalae</taxon>
        <taxon>rosids</taxon>
        <taxon>fabids</taxon>
        <taxon>Malpighiales</taxon>
        <taxon>Rhizophoraceae</taxon>
        <taxon>Rhizophora</taxon>
    </lineage>
</organism>
<dbReference type="AlphaFoldDB" id="A0A2P2QDW8"/>
<reference evidence="1" key="1">
    <citation type="submission" date="2018-02" db="EMBL/GenBank/DDBJ databases">
        <title>Rhizophora mucronata_Transcriptome.</title>
        <authorList>
            <person name="Meera S.P."/>
            <person name="Sreeshan A."/>
            <person name="Augustine A."/>
        </authorList>
    </citation>
    <scope>NUCLEOTIDE SEQUENCE</scope>
    <source>
        <tissue evidence="1">Leaf</tissue>
    </source>
</reference>
<accession>A0A2P2QDW8</accession>
<dbReference type="EMBL" id="GGEC01084688">
    <property type="protein sequence ID" value="MBX65172.1"/>
    <property type="molecule type" value="Transcribed_RNA"/>
</dbReference>
<proteinExistence type="predicted"/>
<evidence type="ECO:0000313" key="1">
    <source>
        <dbReference type="EMBL" id="MBX65172.1"/>
    </source>
</evidence>
<sequence>MSRLMLRIVSVLEIWQLISLTISANFKTTPKKQYTKE</sequence>
<name>A0A2P2QDW8_RHIMU</name>
<protein>
    <submittedName>
        <fullName evidence="1">Uncharacterized protein</fullName>
    </submittedName>
</protein>